<evidence type="ECO:0000259" key="2">
    <source>
        <dbReference type="Pfam" id="PF18169"/>
    </source>
</evidence>
<feature type="transmembrane region" description="Helical" evidence="1">
    <location>
        <begin position="59"/>
        <end position="76"/>
    </location>
</feature>
<dbReference type="Pfam" id="PF18169">
    <property type="entry name" value="SLATT_6"/>
    <property type="match status" value="1"/>
</dbReference>
<keyword evidence="1" id="KW-0472">Membrane</keyword>
<feature type="transmembrane region" description="Helical" evidence="1">
    <location>
        <begin position="169"/>
        <end position="190"/>
    </location>
</feature>
<evidence type="ECO:0000256" key="1">
    <source>
        <dbReference type="SAM" id="Phobius"/>
    </source>
</evidence>
<dbReference type="InterPro" id="IPR041119">
    <property type="entry name" value="SLATT_6"/>
</dbReference>
<feature type="domain" description="SMODS and SLOG-associating 2TM effector" evidence="2">
    <location>
        <begin position="1"/>
        <end position="176"/>
    </location>
</feature>
<sequence>MNKEDLLRNIAETAYNVGFGAKKHFATFDITSKLPGTIAFASSAVGIFSLLFESTSKKYLSAAFIVFGFVGLRISTWDHKKMDYAEAGEKLTAIFNRLKALYFNVKAAETADLSVYENELSAIWDEYSKHGRSDQILFSDWYAHYKFFWQQQIEWIEESRPFSFWRDKLPLSFSAFLMLAVVGSILTFVLSSSCQR</sequence>
<feature type="transmembrane region" description="Helical" evidence="1">
    <location>
        <begin position="34"/>
        <end position="52"/>
    </location>
</feature>
<organism evidence="3 4">
    <name type="scientific">Aphanothece cf. minutissima CCALA 015</name>
    <dbReference type="NCBI Taxonomy" id="2107695"/>
    <lineage>
        <taxon>Bacteria</taxon>
        <taxon>Bacillati</taxon>
        <taxon>Cyanobacteriota</taxon>
        <taxon>Cyanophyceae</taxon>
        <taxon>Oscillatoriophycideae</taxon>
        <taxon>Chroococcales</taxon>
        <taxon>Aphanothecaceae</taxon>
        <taxon>Aphanothece</taxon>
    </lineage>
</organism>
<comment type="caution">
    <text evidence="3">The sequence shown here is derived from an EMBL/GenBank/DDBJ whole genome shotgun (WGS) entry which is preliminary data.</text>
</comment>
<keyword evidence="1" id="KW-1133">Transmembrane helix</keyword>
<reference evidence="3 4" key="1">
    <citation type="submission" date="2018-03" db="EMBL/GenBank/DDBJ databases">
        <title>The ancient ancestry and fast evolution of plastids.</title>
        <authorList>
            <person name="Moore K.R."/>
            <person name="Magnabosco C."/>
            <person name="Momper L."/>
            <person name="Gold D.A."/>
            <person name="Bosak T."/>
            <person name="Fournier G.P."/>
        </authorList>
    </citation>
    <scope>NUCLEOTIDE SEQUENCE [LARGE SCALE GENOMIC DNA]</scope>
    <source>
        <strain evidence="3 4">CCALA 015</strain>
    </source>
</reference>
<protein>
    <recommendedName>
        <fullName evidence="2">SMODS and SLOG-associating 2TM effector domain-containing protein</fullName>
    </recommendedName>
</protein>
<name>A0ABX5FAA4_9CHRO</name>
<keyword evidence="1" id="KW-0812">Transmembrane</keyword>
<dbReference type="RefSeq" id="WP_106220832.1">
    <property type="nucleotide sequence ID" value="NZ_PVWP01000005.1"/>
</dbReference>
<dbReference type="Proteomes" id="UP000238218">
    <property type="component" value="Unassembled WGS sequence"/>
</dbReference>
<dbReference type="NCBIfam" id="NF033630">
    <property type="entry name" value="SLATT_6"/>
    <property type="match status" value="1"/>
</dbReference>
<accession>A0ABX5FAA4</accession>
<proteinExistence type="predicted"/>
<evidence type="ECO:0000313" key="3">
    <source>
        <dbReference type="EMBL" id="PSB37541.1"/>
    </source>
</evidence>
<evidence type="ECO:0000313" key="4">
    <source>
        <dbReference type="Proteomes" id="UP000238218"/>
    </source>
</evidence>
<keyword evidence="4" id="KW-1185">Reference proteome</keyword>
<dbReference type="EMBL" id="PVWP01000005">
    <property type="protein sequence ID" value="PSB37541.1"/>
    <property type="molecule type" value="Genomic_DNA"/>
</dbReference>
<gene>
    <name evidence="3" type="ORF">C7B81_08475</name>
</gene>